<reference evidence="2 3" key="1">
    <citation type="journal article" date="2016" name="J. Microbiol.">
        <title>Dankookia rubra gen. nov., sp. nov., an alphaproteobacterium isolated from sediment of a shallow stream.</title>
        <authorList>
            <person name="Kim W.H."/>
            <person name="Kim D.H."/>
            <person name="Kang K."/>
            <person name="Ahn T.Y."/>
        </authorList>
    </citation>
    <scope>NUCLEOTIDE SEQUENCE [LARGE SCALE GENOMIC DNA]</scope>
    <source>
        <strain evidence="2 3">JCM30602</strain>
    </source>
</reference>
<dbReference type="AlphaFoldDB" id="A0A4R5QAE8"/>
<evidence type="ECO:0000256" key="1">
    <source>
        <dbReference type="SAM" id="MobiDB-lite"/>
    </source>
</evidence>
<evidence type="ECO:0000313" key="3">
    <source>
        <dbReference type="Proteomes" id="UP000295096"/>
    </source>
</evidence>
<comment type="caution">
    <text evidence="2">The sequence shown here is derived from an EMBL/GenBank/DDBJ whole genome shotgun (WGS) entry which is preliminary data.</text>
</comment>
<protein>
    <submittedName>
        <fullName evidence="2">Toxin-antitoxin system HicB family antitoxin</fullName>
    </submittedName>
</protein>
<dbReference type="GO" id="GO:0006355">
    <property type="term" value="P:regulation of DNA-templated transcription"/>
    <property type="evidence" value="ECO:0007669"/>
    <property type="project" value="InterPro"/>
</dbReference>
<sequence>MPAARLPRSTRRSPDMSTPPAPSARPPNSRRFEALDSPAAKAFVEGADPGAGGGAADASNRPALVNAEPPTTVEPLRSTPATEMIPRRPRKERMQPVTLRLSEALHAQLLHIADNGKRSMNQFIIDVLGPAVAAEVEKIERRKALGLD</sequence>
<dbReference type="Pfam" id="PF05534">
    <property type="entry name" value="HicB"/>
    <property type="match status" value="1"/>
</dbReference>
<dbReference type="InterPro" id="IPR013321">
    <property type="entry name" value="Arc_rbn_hlx_hlx"/>
</dbReference>
<feature type="region of interest" description="Disordered" evidence="1">
    <location>
        <begin position="1"/>
        <end position="94"/>
    </location>
</feature>
<accession>A0A4R5QAE8</accession>
<keyword evidence="3" id="KW-1185">Reference proteome</keyword>
<name>A0A4R5QAE8_9PROT</name>
<organism evidence="2 3">
    <name type="scientific">Dankookia rubra</name>
    <dbReference type="NCBI Taxonomy" id="1442381"/>
    <lineage>
        <taxon>Bacteria</taxon>
        <taxon>Pseudomonadati</taxon>
        <taxon>Pseudomonadota</taxon>
        <taxon>Alphaproteobacteria</taxon>
        <taxon>Acetobacterales</taxon>
        <taxon>Roseomonadaceae</taxon>
        <taxon>Dankookia</taxon>
    </lineage>
</organism>
<proteinExistence type="predicted"/>
<gene>
    <name evidence="2" type="ORF">E2C06_24410</name>
</gene>
<dbReference type="InterPro" id="IPR008651">
    <property type="entry name" value="Uncharacterised_HicB"/>
</dbReference>
<evidence type="ECO:0000313" key="2">
    <source>
        <dbReference type="EMBL" id="TDH60020.1"/>
    </source>
</evidence>
<dbReference type="Gene3D" id="1.10.1220.10">
    <property type="entry name" value="Met repressor-like"/>
    <property type="match status" value="1"/>
</dbReference>
<dbReference type="Proteomes" id="UP000295096">
    <property type="component" value="Unassembled WGS sequence"/>
</dbReference>
<dbReference type="SUPFAM" id="SSF47598">
    <property type="entry name" value="Ribbon-helix-helix"/>
    <property type="match status" value="1"/>
</dbReference>
<dbReference type="EMBL" id="SMSJ01000047">
    <property type="protein sequence ID" value="TDH60020.1"/>
    <property type="molecule type" value="Genomic_DNA"/>
</dbReference>
<dbReference type="InterPro" id="IPR010985">
    <property type="entry name" value="Ribbon_hlx_hlx"/>
</dbReference>